<dbReference type="Gene3D" id="3.30.1370.50">
    <property type="entry name" value="R3H-like domain"/>
    <property type="match status" value="1"/>
</dbReference>
<keyword evidence="3 6" id="KW-0133">Cell shape</keyword>
<dbReference type="GO" id="GO:0008360">
    <property type="term" value="P:regulation of cell shape"/>
    <property type="evidence" value="ECO:0007669"/>
    <property type="project" value="UniProtKB-KW"/>
</dbReference>
<name>A0A1F4RFR1_UNCSA</name>
<dbReference type="SMART" id="SM00393">
    <property type="entry name" value="R3H"/>
    <property type="match status" value="1"/>
</dbReference>
<comment type="subcellular location">
    <subcellularLocation>
        <location evidence="6">Cytoplasm</location>
    </subcellularLocation>
</comment>
<protein>
    <recommendedName>
        <fullName evidence="6">RNA-binding protein KhpB</fullName>
    </recommendedName>
    <alternativeName>
        <fullName evidence="6">RNA-binding protein EloR</fullName>
    </alternativeName>
</protein>
<dbReference type="InterPro" id="IPR034079">
    <property type="entry name" value="R3H_KhpB"/>
</dbReference>
<dbReference type="HAMAP" id="MF_00867">
    <property type="entry name" value="KhpB"/>
    <property type="match status" value="1"/>
</dbReference>
<evidence type="ECO:0000256" key="5">
    <source>
        <dbReference type="ARBA" id="ARBA00023316"/>
    </source>
</evidence>
<keyword evidence="4 6" id="KW-0143">Chaperone</keyword>
<dbReference type="InterPro" id="IPR038247">
    <property type="entry name" value="Jag_N_dom_sf"/>
</dbReference>
<dbReference type="NCBIfam" id="NF041568">
    <property type="entry name" value="Jag_EloR"/>
    <property type="match status" value="1"/>
</dbReference>
<evidence type="ECO:0000259" key="7">
    <source>
        <dbReference type="PROSITE" id="PS51061"/>
    </source>
</evidence>
<dbReference type="GO" id="GO:0071555">
    <property type="term" value="P:cell wall organization"/>
    <property type="evidence" value="ECO:0007669"/>
    <property type="project" value="UniProtKB-KW"/>
</dbReference>
<dbReference type="Gene3D" id="3.30.30.80">
    <property type="entry name" value="probable RNA-binding protein from clostridium symbiosum atcc 14940"/>
    <property type="match status" value="1"/>
</dbReference>
<dbReference type="InterPro" id="IPR038008">
    <property type="entry name" value="Jag_KH"/>
</dbReference>
<comment type="similarity">
    <text evidence="6">Belongs to the KhpB RNA-binding protein family.</text>
</comment>
<evidence type="ECO:0000313" key="8">
    <source>
        <dbReference type="EMBL" id="OGC06988.1"/>
    </source>
</evidence>
<keyword evidence="2 6" id="KW-0694">RNA-binding</keyword>
<comment type="function">
    <text evidence="6">A probable RNA chaperone. Forms a complex with KhpA which binds to cellular RNA and controls its expression. Plays a role in peptidoglycan (PG) homeostasis and cell length regulation.</text>
</comment>
<dbReference type="InterPro" id="IPR015946">
    <property type="entry name" value="KH_dom-like_a/b"/>
</dbReference>
<dbReference type="PROSITE" id="PS50084">
    <property type="entry name" value="KH_TYPE_1"/>
    <property type="match status" value="1"/>
</dbReference>
<accession>A0A1F4RFR1</accession>
<proteinExistence type="inferred from homology"/>
<dbReference type="Pfam" id="PF13083">
    <property type="entry name" value="KH_KhpA-B"/>
    <property type="match status" value="1"/>
</dbReference>
<gene>
    <name evidence="6" type="primary">khpB</name>
    <name evidence="6" type="synonym">eloR</name>
    <name evidence="8" type="ORF">A3H38_00460</name>
</gene>
<evidence type="ECO:0000256" key="6">
    <source>
        <dbReference type="HAMAP-Rule" id="MF_00867"/>
    </source>
</evidence>
<dbReference type="Pfam" id="PF01424">
    <property type="entry name" value="R3H"/>
    <property type="match status" value="1"/>
</dbReference>
<dbReference type="InterPro" id="IPR001374">
    <property type="entry name" value="R3H_dom"/>
</dbReference>
<organism evidence="8 9">
    <name type="scientific">candidate division WOR-1 bacterium RIFCSPLOWO2_02_FULL_46_20</name>
    <dbReference type="NCBI Taxonomy" id="1802567"/>
    <lineage>
        <taxon>Bacteria</taxon>
        <taxon>Bacillati</taxon>
        <taxon>Saganbacteria</taxon>
    </lineage>
</organism>
<keyword evidence="5 6" id="KW-0961">Cell wall biogenesis/degradation</keyword>
<keyword evidence="1 6" id="KW-0963">Cytoplasm</keyword>
<dbReference type="CDD" id="cd02414">
    <property type="entry name" value="KH-II_Jag"/>
    <property type="match status" value="1"/>
</dbReference>
<sequence>MKTLRMKGKNVEDAVTAAVQVLGTVRDKVKFSVISEGKSGVLGVIGVEEAEVEVVLSEGLEEDTKQVLQEILDKMSFVAMVEAKRGEESIELNIKGEDMGRIIGKEGVTLRSLEIIVSSVMGRVSGERVRVNIDADGYKEKRKKALERLAKEVSEEVFQTGKEKAMPFMTPADRRLVHIYLQENLLVTTFSRGEGKNRVLIVAPRD</sequence>
<dbReference type="SUPFAM" id="SSF82708">
    <property type="entry name" value="R3H domain"/>
    <property type="match status" value="1"/>
</dbReference>
<dbReference type="InterPro" id="IPR036867">
    <property type="entry name" value="R3H_dom_sf"/>
</dbReference>
<feature type="region of interest" description="Jag_N domain" evidence="6">
    <location>
        <begin position="5"/>
        <end position="55"/>
    </location>
</feature>
<dbReference type="Pfam" id="PF14804">
    <property type="entry name" value="Jag_N"/>
    <property type="match status" value="1"/>
</dbReference>
<dbReference type="SMART" id="SM01245">
    <property type="entry name" value="Jag_N"/>
    <property type="match status" value="1"/>
</dbReference>
<dbReference type="EMBL" id="METP01000012">
    <property type="protein sequence ID" value="OGC06988.1"/>
    <property type="molecule type" value="Genomic_DNA"/>
</dbReference>
<evidence type="ECO:0000256" key="1">
    <source>
        <dbReference type="ARBA" id="ARBA00022490"/>
    </source>
</evidence>
<dbReference type="PROSITE" id="PS51061">
    <property type="entry name" value="R3H"/>
    <property type="match status" value="1"/>
</dbReference>
<evidence type="ECO:0000313" key="9">
    <source>
        <dbReference type="Proteomes" id="UP000176938"/>
    </source>
</evidence>
<comment type="caution">
    <text evidence="8">The sequence shown here is derived from an EMBL/GenBank/DDBJ whole genome shotgun (WGS) entry which is preliminary data.</text>
</comment>
<comment type="subunit">
    <text evidence="6">Forms a complex with KhpA.</text>
</comment>
<dbReference type="PANTHER" id="PTHR35800:SF1">
    <property type="entry name" value="RNA-BINDING PROTEIN KHPB"/>
    <property type="match status" value="1"/>
</dbReference>
<reference evidence="8 9" key="1">
    <citation type="journal article" date="2016" name="Nat. Commun.">
        <title>Thousands of microbial genomes shed light on interconnected biogeochemical processes in an aquifer system.</title>
        <authorList>
            <person name="Anantharaman K."/>
            <person name="Brown C.T."/>
            <person name="Hug L.A."/>
            <person name="Sharon I."/>
            <person name="Castelle C.J."/>
            <person name="Probst A.J."/>
            <person name="Thomas B.C."/>
            <person name="Singh A."/>
            <person name="Wilkins M.J."/>
            <person name="Karaoz U."/>
            <person name="Brodie E.L."/>
            <person name="Williams K.H."/>
            <person name="Hubbard S.S."/>
            <person name="Banfield J.F."/>
        </authorList>
    </citation>
    <scope>NUCLEOTIDE SEQUENCE [LARGE SCALE GENOMIC DNA]</scope>
</reference>
<evidence type="ECO:0000256" key="2">
    <source>
        <dbReference type="ARBA" id="ARBA00022884"/>
    </source>
</evidence>
<dbReference type="CDD" id="cd02644">
    <property type="entry name" value="R3H_jag"/>
    <property type="match status" value="1"/>
</dbReference>
<dbReference type="PANTHER" id="PTHR35800">
    <property type="entry name" value="PROTEIN JAG"/>
    <property type="match status" value="1"/>
</dbReference>
<dbReference type="Proteomes" id="UP000176938">
    <property type="component" value="Unassembled WGS sequence"/>
</dbReference>
<dbReference type="Gene3D" id="3.30.300.20">
    <property type="match status" value="1"/>
</dbReference>
<comment type="domain">
    <text evidence="6">Has an N-terminal Jag-N domain and 2 RNA-binding domains (KH and R3H).</text>
</comment>
<feature type="domain" description="R3H" evidence="7">
    <location>
        <begin position="140"/>
        <end position="206"/>
    </location>
</feature>
<dbReference type="GO" id="GO:0009252">
    <property type="term" value="P:peptidoglycan biosynthetic process"/>
    <property type="evidence" value="ECO:0007669"/>
    <property type="project" value="UniProtKB-UniRule"/>
</dbReference>
<dbReference type="InterPro" id="IPR039247">
    <property type="entry name" value="KhpB"/>
</dbReference>
<evidence type="ECO:0000256" key="3">
    <source>
        <dbReference type="ARBA" id="ARBA00022960"/>
    </source>
</evidence>
<dbReference type="InterPro" id="IPR032782">
    <property type="entry name" value="KhpB_N"/>
</dbReference>
<dbReference type="GO" id="GO:0003723">
    <property type="term" value="F:RNA binding"/>
    <property type="evidence" value="ECO:0007669"/>
    <property type="project" value="UniProtKB-UniRule"/>
</dbReference>
<dbReference type="AlphaFoldDB" id="A0A1F4RFR1"/>
<dbReference type="GO" id="GO:0005737">
    <property type="term" value="C:cytoplasm"/>
    <property type="evidence" value="ECO:0007669"/>
    <property type="project" value="UniProtKB-SubCell"/>
</dbReference>
<evidence type="ECO:0000256" key="4">
    <source>
        <dbReference type="ARBA" id="ARBA00023186"/>
    </source>
</evidence>